<protein>
    <submittedName>
        <fullName evidence="2">DUF4942 domain-containing protein</fullName>
    </submittedName>
</protein>
<proteinExistence type="predicted"/>
<sequence length="572" mass="65290">MDEHQFYPTPEKLARKAWATFKNKEFSRVLEPSAGTGELAKVHPGRYDSWRQIKIDCCEIDISKHPNLKEEGFTIVGLDFMQFSSAAAYSHILMNPPFAQGAHHVLKAWEILFDGEVVAIINAETIRNPYSKERQMLTRIIEQHGSVEFIEEAFMDPDTKRKTEVEIALVHLVKEANYGKDIVGIIMEDLKRDSMSDAKLAEGYREMNELVLPNSFIENAVLTFNAAVRAMRESVHAEARAQHYSGLIGKTLTEMNGNIPAKEAASTLDFVRTELGNRYDKLKDQAWSNILRSTQVLSKLSSAAQKRLEAEFENIKHLEFSTCNIHGFLLGLVESQGEIQLGMVCDVFDQITRYYSDNTVYYRGWKSNDKHRTCGIRIKGTRFILPGHRADSWRNEPSWDSLQLLRDFDKVFALLDGKQEPDFGLARLFETSFNMLRTSKRMSTDFFDVRYFKGMGTIHFYPRDVKLIDRLNRMVGRHRQWLPPEGESVPEGFWLQYDQAEQLDKEVRAEVAKQHLSGWNDPFWKLSRGRTDGESGGAEASIDAALASVQERHGISIGVLEAKIQMPLLLAA</sequence>
<dbReference type="KEGG" id="npv:OHM77_00790"/>
<dbReference type="AlphaFoldDB" id="A0AA49FLT9"/>
<dbReference type="Pfam" id="PF13708">
    <property type="entry name" value="DUF4942"/>
    <property type="match status" value="1"/>
</dbReference>
<dbReference type="EMBL" id="CP107246">
    <property type="protein sequence ID" value="WIM05858.1"/>
    <property type="molecule type" value="Genomic_DNA"/>
</dbReference>
<dbReference type="Gene3D" id="3.40.50.150">
    <property type="entry name" value="Vaccinia Virus protein VP39"/>
    <property type="match status" value="1"/>
</dbReference>
<dbReference type="InterPro" id="IPR031339">
    <property type="entry name" value="DUF4942"/>
</dbReference>
<dbReference type="InterPro" id="IPR029063">
    <property type="entry name" value="SAM-dependent_MTases_sf"/>
</dbReference>
<feature type="domain" description="DUF4942" evidence="1">
    <location>
        <begin position="281"/>
        <end position="480"/>
    </location>
</feature>
<evidence type="ECO:0000313" key="2">
    <source>
        <dbReference type="EMBL" id="WIM05858.1"/>
    </source>
</evidence>
<dbReference type="SUPFAM" id="SSF53335">
    <property type="entry name" value="S-adenosyl-L-methionine-dependent methyltransferases"/>
    <property type="match status" value="1"/>
</dbReference>
<name>A0AA49FLT9_9PROT</name>
<evidence type="ECO:0000259" key="1">
    <source>
        <dbReference type="Pfam" id="PF13708"/>
    </source>
</evidence>
<dbReference type="Proteomes" id="UP001234916">
    <property type="component" value="Chromosome"/>
</dbReference>
<organism evidence="2">
    <name type="scientific">Candidatus Nitricoxidivorans perseverans</name>
    <dbReference type="NCBI Taxonomy" id="2975601"/>
    <lineage>
        <taxon>Bacteria</taxon>
        <taxon>Pseudomonadati</taxon>
        <taxon>Pseudomonadota</taxon>
        <taxon>Betaproteobacteria</taxon>
        <taxon>Nitrosomonadales</taxon>
        <taxon>Sterolibacteriaceae</taxon>
        <taxon>Candidatus Nitricoxidivorans</taxon>
    </lineage>
</organism>
<accession>A0AA49FLT9</accession>
<gene>
    <name evidence="2" type="ORF">OHM77_00790</name>
</gene>
<reference evidence="2" key="1">
    <citation type="journal article" date="2023" name="Nat. Microbiol.">
        <title>Enrichment and characterization of a nitric oxide-reducing microbial community in a continuous bioreactor.</title>
        <authorList>
            <person name="Garrido-Amador P."/>
            <person name="Stortenbeker N."/>
            <person name="Wessels H.J.C.T."/>
            <person name="Speth D.R."/>
            <person name="Garcia-Heredia I."/>
            <person name="Kartal B."/>
        </authorList>
    </citation>
    <scope>NUCLEOTIDE SEQUENCE</scope>
    <source>
        <strain evidence="2">MAG1</strain>
    </source>
</reference>